<dbReference type="GO" id="GO:0000981">
    <property type="term" value="F:DNA-binding transcription factor activity, RNA polymerase II-specific"/>
    <property type="evidence" value="ECO:0007669"/>
    <property type="project" value="TreeGrafter"/>
</dbReference>
<keyword evidence="2 4" id="KW-0863">Zinc-finger</keyword>
<dbReference type="STRING" id="1314674.A0A0D7BSV8"/>
<dbReference type="AlphaFoldDB" id="A0A0D7BSV8"/>
<keyword evidence="7" id="KW-1185">Reference proteome</keyword>
<accession>A0A0D7BSV8</accession>
<protein>
    <recommendedName>
        <fullName evidence="5">MYND-type domain-containing protein</fullName>
    </recommendedName>
</protein>
<evidence type="ECO:0000256" key="4">
    <source>
        <dbReference type="PROSITE-ProRule" id="PRU00134"/>
    </source>
</evidence>
<keyword evidence="3" id="KW-0862">Zinc</keyword>
<evidence type="ECO:0000259" key="5">
    <source>
        <dbReference type="PROSITE" id="PS50865"/>
    </source>
</evidence>
<dbReference type="InterPro" id="IPR024119">
    <property type="entry name" value="TF_DEAF-1"/>
</dbReference>
<dbReference type="EMBL" id="KN880436">
    <property type="protein sequence ID" value="KIY73335.1"/>
    <property type="molecule type" value="Genomic_DNA"/>
</dbReference>
<dbReference type="Proteomes" id="UP000054007">
    <property type="component" value="Unassembled WGS sequence"/>
</dbReference>
<dbReference type="Gene3D" id="6.10.140.2220">
    <property type="match status" value="1"/>
</dbReference>
<evidence type="ECO:0000313" key="7">
    <source>
        <dbReference type="Proteomes" id="UP000054007"/>
    </source>
</evidence>
<dbReference type="InterPro" id="IPR002893">
    <property type="entry name" value="Znf_MYND"/>
</dbReference>
<reference evidence="6 7" key="1">
    <citation type="journal article" date="2015" name="Fungal Genet. Biol.">
        <title>Evolution of novel wood decay mechanisms in Agaricales revealed by the genome sequences of Fistulina hepatica and Cylindrobasidium torrendii.</title>
        <authorList>
            <person name="Floudas D."/>
            <person name="Held B.W."/>
            <person name="Riley R."/>
            <person name="Nagy L.G."/>
            <person name="Koehler G."/>
            <person name="Ransdell A.S."/>
            <person name="Younus H."/>
            <person name="Chow J."/>
            <person name="Chiniquy J."/>
            <person name="Lipzen A."/>
            <person name="Tritt A."/>
            <person name="Sun H."/>
            <person name="Haridas S."/>
            <person name="LaButti K."/>
            <person name="Ohm R.A."/>
            <person name="Kues U."/>
            <person name="Blanchette R.A."/>
            <person name="Grigoriev I.V."/>
            <person name="Minto R.E."/>
            <person name="Hibbett D.S."/>
        </authorList>
    </citation>
    <scope>NUCLEOTIDE SEQUENCE [LARGE SCALE GENOMIC DNA]</scope>
    <source>
        <strain evidence="6 7">FP15055 ss-10</strain>
    </source>
</reference>
<name>A0A0D7BSV8_9AGAR</name>
<dbReference type="Pfam" id="PF01753">
    <property type="entry name" value="zf-MYND"/>
    <property type="match status" value="1"/>
</dbReference>
<evidence type="ECO:0000256" key="1">
    <source>
        <dbReference type="ARBA" id="ARBA00022723"/>
    </source>
</evidence>
<organism evidence="6 7">
    <name type="scientific">Cylindrobasidium torrendii FP15055 ss-10</name>
    <dbReference type="NCBI Taxonomy" id="1314674"/>
    <lineage>
        <taxon>Eukaryota</taxon>
        <taxon>Fungi</taxon>
        <taxon>Dikarya</taxon>
        <taxon>Basidiomycota</taxon>
        <taxon>Agaricomycotina</taxon>
        <taxon>Agaricomycetes</taxon>
        <taxon>Agaricomycetidae</taxon>
        <taxon>Agaricales</taxon>
        <taxon>Marasmiineae</taxon>
        <taxon>Physalacriaceae</taxon>
        <taxon>Cylindrobasidium</taxon>
    </lineage>
</organism>
<keyword evidence="1" id="KW-0479">Metal-binding</keyword>
<dbReference type="GO" id="GO:0005634">
    <property type="term" value="C:nucleus"/>
    <property type="evidence" value="ECO:0007669"/>
    <property type="project" value="TreeGrafter"/>
</dbReference>
<dbReference type="PROSITE" id="PS50865">
    <property type="entry name" value="ZF_MYND_2"/>
    <property type="match status" value="1"/>
</dbReference>
<evidence type="ECO:0000256" key="3">
    <source>
        <dbReference type="ARBA" id="ARBA00022833"/>
    </source>
</evidence>
<dbReference type="PANTHER" id="PTHR10237:SF14">
    <property type="entry name" value="MYND-TYPE DOMAIN-CONTAINING PROTEIN"/>
    <property type="match status" value="1"/>
</dbReference>
<evidence type="ECO:0000256" key="2">
    <source>
        <dbReference type="ARBA" id="ARBA00022771"/>
    </source>
</evidence>
<dbReference type="SUPFAM" id="SSF144232">
    <property type="entry name" value="HIT/MYND zinc finger-like"/>
    <property type="match status" value="1"/>
</dbReference>
<sequence>MASFSADFLEKMKDVETILEGSDEEAIKAFNSMQVVISGFVFCKDHGSEFCNYCYTDHRKLNNEVITGRIPNYFKVFCPLEDPDGRTPVSSVFGTYNPIPTGRIHPTRWYEFYACSVHQRDDCPDCFNWVDIVKNVQKQKKQVRKVHDRKQVLGLLHSMGATFAATTKLKDDFLEKRLTMAVQSAQCLPSQINPIELPKWPSLKKAVECVSRQSMAEALNLSNPKTSPGAEAYPLFHDTLMDVRQTIFALVRQFGEGYASCIIQDSESTQAICVRVIEIFKLKDETPIVTLVYQTGSSSEPVDNTREFVQNLVDQNIKAVPTIKADIQEQALLRKILADNASRLAAAYKPKKEKSEKAFVVSFIAPILPLSQVDIGRIMHNTGCVLCGEKGANRCAQCHSTSYCSRECQKAHWKEHKAMCKSLKGGKWLPLRITTRFEVDGQQLHVATFSTHSPIPMGTNATALPENDGVPPDVHGPDQPFIVKLQKPLTPTEYPSNTPSMLKGDNSLFNTAFAPIMIYDRQRSFKVYATAPENPGNHGQFINEIRSSASRMKVYRWAKRVGPHELSVCLDREPSPLPTW</sequence>
<feature type="domain" description="MYND-type" evidence="5">
    <location>
        <begin position="384"/>
        <end position="420"/>
    </location>
</feature>
<dbReference type="GO" id="GO:0008270">
    <property type="term" value="F:zinc ion binding"/>
    <property type="evidence" value="ECO:0007669"/>
    <property type="project" value="UniProtKB-KW"/>
</dbReference>
<gene>
    <name evidence="6" type="ORF">CYLTODRAFT_485498</name>
</gene>
<dbReference type="PANTHER" id="PTHR10237">
    <property type="entry name" value="DEFORMED EPIDERMAL AUTOREGULATORY FACTOR 1 HOMOLOG SUPPRESSIN"/>
    <property type="match status" value="1"/>
</dbReference>
<evidence type="ECO:0000313" key="6">
    <source>
        <dbReference type="EMBL" id="KIY73335.1"/>
    </source>
</evidence>
<dbReference type="OrthoDB" id="341421at2759"/>
<proteinExistence type="predicted"/>